<feature type="compositionally biased region" description="Basic and acidic residues" evidence="2">
    <location>
        <begin position="143"/>
        <end position="154"/>
    </location>
</feature>
<feature type="coiled-coil region" evidence="1">
    <location>
        <begin position="782"/>
        <end position="827"/>
    </location>
</feature>
<accession>A0AA35NNC6</accession>
<evidence type="ECO:0000313" key="4">
    <source>
        <dbReference type="Proteomes" id="UP001162087"/>
    </source>
</evidence>
<proteinExistence type="predicted"/>
<feature type="compositionally biased region" description="Basic and acidic residues" evidence="2">
    <location>
        <begin position="62"/>
        <end position="81"/>
    </location>
</feature>
<feature type="region of interest" description="Disordered" evidence="2">
    <location>
        <begin position="1"/>
        <end position="99"/>
    </location>
</feature>
<dbReference type="AlphaFoldDB" id="A0AA35NNC6"/>
<feature type="region of interest" description="Disordered" evidence="2">
    <location>
        <begin position="113"/>
        <end position="192"/>
    </location>
</feature>
<dbReference type="Proteomes" id="UP001162087">
    <property type="component" value="Chromosome 15"/>
</dbReference>
<evidence type="ECO:0000256" key="2">
    <source>
        <dbReference type="SAM" id="MobiDB-lite"/>
    </source>
</evidence>
<dbReference type="EMBL" id="OX365910">
    <property type="protein sequence ID" value="CAI4051862.1"/>
    <property type="molecule type" value="Genomic_DNA"/>
</dbReference>
<feature type="coiled-coil region" evidence="1">
    <location>
        <begin position="374"/>
        <end position="461"/>
    </location>
</feature>
<keyword evidence="1" id="KW-0175">Coiled coil</keyword>
<evidence type="ECO:0008006" key="5">
    <source>
        <dbReference type="Google" id="ProtNLM"/>
    </source>
</evidence>
<gene>
    <name evidence="3" type="primary">SKDI15G3400</name>
    <name evidence="3" type="ORF">SKDI_15G3400</name>
</gene>
<feature type="region of interest" description="Disordered" evidence="2">
    <location>
        <begin position="245"/>
        <end position="268"/>
    </location>
</feature>
<dbReference type="InterPro" id="IPR024312">
    <property type="entry name" value="TACC_fungi"/>
</dbReference>
<evidence type="ECO:0000313" key="3">
    <source>
        <dbReference type="EMBL" id="CAI4051862.1"/>
    </source>
</evidence>
<dbReference type="GeneID" id="80927223"/>
<feature type="compositionally biased region" description="Basic and acidic residues" evidence="2">
    <location>
        <begin position="19"/>
        <end position="32"/>
    </location>
</feature>
<dbReference type="Pfam" id="PF12709">
    <property type="entry name" value="Fungal_TACC"/>
    <property type="match status" value="1"/>
</dbReference>
<feature type="compositionally biased region" description="Polar residues" evidence="2">
    <location>
        <begin position="705"/>
        <end position="720"/>
    </location>
</feature>
<name>A0AA35NNC6_SACK1</name>
<feature type="region of interest" description="Disordered" evidence="2">
    <location>
        <begin position="704"/>
        <end position="725"/>
    </location>
</feature>
<dbReference type="RefSeq" id="XP_056085198.1">
    <property type="nucleotide sequence ID" value="XM_056231372.1"/>
</dbReference>
<feature type="compositionally biased region" description="Low complexity" evidence="2">
    <location>
        <begin position="34"/>
        <end position="57"/>
    </location>
</feature>
<protein>
    <recommendedName>
        <fullName evidence="5">SLK19-like protein</fullName>
    </recommendedName>
</protein>
<dbReference type="SUPFAM" id="SSF57997">
    <property type="entry name" value="Tropomyosin"/>
    <property type="match status" value="1"/>
</dbReference>
<feature type="compositionally biased region" description="Acidic residues" evidence="2">
    <location>
        <begin position="257"/>
        <end position="268"/>
    </location>
</feature>
<reference evidence="3" key="1">
    <citation type="submission" date="2022-10" db="EMBL/GenBank/DDBJ databases">
        <authorList>
            <person name="Byrne P K."/>
        </authorList>
    </citation>
    <scope>NUCLEOTIDE SEQUENCE</scope>
    <source>
        <strain evidence="3">IFO1802</strain>
    </source>
</reference>
<keyword evidence="4" id="KW-1185">Reference proteome</keyword>
<evidence type="ECO:0000256" key="1">
    <source>
        <dbReference type="SAM" id="Coils"/>
    </source>
</evidence>
<sequence>MEELPTTPIRLILGQPQLREQKSGNCSKEHRPTSSHSVSSANVPSDSNSGLSSPGSSQFVVHPHEPPKKKDLQGDLDRSIDYGRTSARNNKANINPLENIDINKLFDDNKSDAAPTFSDENESTSDKRVLTLNYSPIRVEMSSPEKESDKNTNKDEDDEESGHINKRLKLQLESVPDLKQGPAEGAANDKEEIMSSPMAIDMIDTNISPNKFIMNDGVARNESFNINTDKLSLENDINEKQEEADFIKSNSNNGGSNDDDDYGNEYEEEGDITNSHINRLTPLYETSARDSKYHGGEKTHHNDDNQFDIRHDNFQIVAKRNEELTDQLYQLNQKLNSLISKNESISFQYEKLNKSHQQLIDSSNERVEKLHIEREHSISRVEKFKKRIKELNTEIKVLNSNQKILQEKFDNSINELNQVKNDQYNTNNILQRNEKNLNEKNAELEKIKKELSTTLEKLSESQTTLNDLNSCIAQLNSKVGDTNSVLISKESELNNLKISLKETLSISKDSNDSDLIAQLNELISAKNSLQQKLDDLSNLNDDNLKKLQEKLMEDETALRRKDAEINSLNSELEELKKHVISKDNEFETWKSKYENVEDEAKIRNAEVTELTRDIDDLKESKVHLQETITELENHVHKLENDYDLEKEKFEKTSLELESLQLKNSNIQAEHIKELENLHENLLSLQDELKISSERVTALTKENETLKQNNDNNNKSVTLSNHQKDKDGELIKSLEKQLKDWKEKYDAKEKDTNKRLKLLAEDLYIQYSSKHEQKVKLLKKGYENKFQNKFDQLNLENKTLSEEIEQLNKQLNSEREEKQDLLKLLENEKQ</sequence>
<organism evidence="3 4">
    <name type="scientific">Saccharomyces kudriavzevii (strain ATCC MYA-4449 / AS 2.2408 / CBS 8840 / NBRC 1802 / NCYC 2889)</name>
    <name type="common">Yeast</name>
    <dbReference type="NCBI Taxonomy" id="226230"/>
    <lineage>
        <taxon>Eukaryota</taxon>
        <taxon>Fungi</taxon>
        <taxon>Dikarya</taxon>
        <taxon>Ascomycota</taxon>
        <taxon>Saccharomycotina</taxon>
        <taxon>Saccharomycetes</taxon>
        <taxon>Saccharomycetales</taxon>
        <taxon>Saccharomycetaceae</taxon>
        <taxon>Saccharomyces</taxon>
    </lineage>
</organism>